<dbReference type="EMBL" id="BPLQ01011454">
    <property type="protein sequence ID" value="GIY58069.1"/>
    <property type="molecule type" value="Genomic_DNA"/>
</dbReference>
<proteinExistence type="predicted"/>
<sequence>MNFRCCFLRRNLTITKRSFPVSEHNQDHVSNSSHNSIPGSLIRPFRSLRKLFFDRSPLPFKTFESIQLQPICGNLVSSLNGVKSQEDGNYQRTKTSSGSTSSLKRFWLLVHQMKPFE</sequence>
<evidence type="ECO:0000313" key="2">
    <source>
        <dbReference type="Proteomes" id="UP001054837"/>
    </source>
</evidence>
<accession>A0AAV4UKF6</accession>
<organism evidence="1 2">
    <name type="scientific">Caerostris darwini</name>
    <dbReference type="NCBI Taxonomy" id="1538125"/>
    <lineage>
        <taxon>Eukaryota</taxon>
        <taxon>Metazoa</taxon>
        <taxon>Ecdysozoa</taxon>
        <taxon>Arthropoda</taxon>
        <taxon>Chelicerata</taxon>
        <taxon>Arachnida</taxon>
        <taxon>Araneae</taxon>
        <taxon>Araneomorphae</taxon>
        <taxon>Entelegynae</taxon>
        <taxon>Araneoidea</taxon>
        <taxon>Araneidae</taxon>
        <taxon>Caerostris</taxon>
    </lineage>
</organism>
<dbReference type="AlphaFoldDB" id="A0AAV4UKF6"/>
<comment type="caution">
    <text evidence="1">The sequence shown here is derived from an EMBL/GenBank/DDBJ whole genome shotgun (WGS) entry which is preliminary data.</text>
</comment>
<protein>
    <submittedName>
        <fullName evidence="1">Uncharacterized protein</fullName>
    </submittedName>
</protein>
<name>A0AAV4UKF6_9ARAC</name>
<reference evidence="1 2" key="1">
    <citation type="submission" date="2021-06" db="EMBL/GenBank/DDBJ databases">
        <title>Caerostris darwini draft genome.</title>
        <authorList>
            <person name="Kono N."/>
            <person name="Arakawa K."/>
        </authorList>
    </citation>
    <scope>NUCLEOTIDE SEQUENCE [LARGE SCALE GENOMIC DNA]</scope>
</reference>
<dbReference type="Proteomes" id="UP001054837">
    <property type="component" value="Unassembled WGS sequence"/>
</dbReference>
<evidence type="ECO:0000313" key="1">
    <source>
        <dbReference type="EMBL" id="GIY58069.1"/>
    </source>
</evidence>
<gene>
    <name evidence="1" type="ORF">CDAR_74321</name>
</gene>
<keyword evidence="2" id="KW-1185">Reference proteome</keyword>